<feature type="region of interest" description="Disordered" evidence="1">
    <location>
        <begin position="1"/>
        <end position="46"/>
    </location>
</feature>
<feature type="compositionally biased region" description="Polar residues" evidence="1">
    <location>
        <begin position="1"/>
        <end position="12"/>
    </location>
</feature>
<dbReference type="Proteomes" id="UP000606499">
    <property type="component" value="Unassembled WGS sequence"/>
</dbReference>
<proteinExistence type="predicted"/>
<reference evidence="2" key="1">
    <citation type="submission" date="2020-08" db="EMBL/GenBank/DDBJ databases">
        <title>Genome public.</title>
        <authorList>
            <person name="Liu C."/>
            <person name="Sun Q."/>
        </authorList>
    </citation>
    <scope>NUCLEOTIDE SEQUENCE</scope>
    <source>
        <strain evidence="2">NSJ-28</strain>
    </source>
</reference>
<feature type="compositionally biased region" description="Polar residues" evidence="1">
    <location>
        <begin position="25"/>
        <end position="34"/>
    </location>
</feature>
<name>A0A923LXE4_9FIRM</name>
<gene>
    <name evidence="2" type="ORF">H8S45_09430</name>
</gene>
<dbReference type="RefSeq" id="WP_054326922.1">
    <property type="nucleotide sequence ID" value="NZ_JACOPL010000008.1"/>
</dbReference>
<evidence type="ECO:0000313" key="2">
    <source>
        <dbReference type="EMBL" id="MBC5725674.1"/>
    </source>
</evidence>
<comment type="caution">
    <text evidence="2">The sequence shown here is derived from an EMBL/GenBank/DDBJ whole genome shotgun (WGS) entry which is preliminary data.</text>
</comment>
<accession>A0A923LXE4</accession>
<protein>
    <submittedName>
        <fullName evidence="2">Uncharacterized protein</fullName>
    </submittedName>
</protein>
<sequence>MQNKTRPNSSPAQPLPQETGAVASNPFSPDTAGQSAPPAAQTFPVPVDGQTVELTLEELIHAASLGLSKQNAYVRRNRAANGMPNGQIYAAFVEEYPEVKPEDIPQQVWEWAQQEGSLVSAYRKWEILELKDELAALEVNQKNRRAAVGPAQSDGEPAGVDPVTLALLGK</sequence>
<evidence type="ECO:0000256" key="1">
    <source>
        <dbReference type="SAM" id="MobiDB-lite"/>
    </source>
</evidence>
<organism evidence="2 3">
    <name type="scientific">Agathobaculum faecis</name>
    <dbReference type="NCBI Taxonomy" id="2763013"/>
    <lineage>
        <taxon>Bacteria</taxon>
        <taxon>Bacillati</taxon>
        <taxon>Bacillota</taxon>
        <taxon>Clostridia</taxon>
        <taxon>Eubacteriales</taxon>
        <taxon>Butyricicoccaceae</taxon>
        <taxon>Agathobaculum</taxon>
    </lineage>
</organism>
<dbReference type="AlphaFoldDB" id="A0A923LXE4"/>
<dbReference type="EMBL" id="JACOPL010000008">
    <property type="protein sequence ID" value="MBC5725674.1"/>
    <property type="molecule type" value="Genomic_DNA"/>
</dbReference>
<keyword evidence="3" id="KW-1185">Reference proteome</keyword>
<evidence type="ECO:0000313" key="3">
    <source>
        <dbReference type="Proteomes" id="UP000606499"/>
    </source>
</evidence>